<dbReference type="PANTHER" id="PTHR40115">
    <property type="entry name" value="INNER MEMBRANE PROTEIN WITH PEPSY TM HELIX"/>
    <property type="match status" value="1"/>
</dbReference>
<evidence type="ECO:0000313" key="2">
    <source>
        <dbReference type="EMBL" id="SNV50210.1"/>
    </source>
</evidence>
<evidence type="ECO:0008006" key="4">
    <source>
        <dbReference type="Google" id="ProtNLM"/>
    </source>
</evidence>
<dbReference type="EMBL" id="LT906465">
    <property type="protein sequence ID" value="SNV50210.1"/>
    <property type="molecule type" value="Genomic_DNA"/>
</dbReference>
<proteinExistence type="predicted"/>
<dbReference type="RefSeq" id="WP_095073298.1">
    <property type="nucleotide sequence ID" value="NZ_LT906465.1"/>
</dbReference>
<evidence type="ECO:0000256" key="1">
    <source>
        <dbReference type="SAM" id="Phobius"/>
    </source>
</evidence>
<keyword evidence="1" id="KW-0812">Transmembrane</keyword>
<keyword evidence="1" id="KW-1133">Transmembrane helix</keyword>
<reference evidence="2 3" key="1">
    <citation type="submission" date="2017-06" db="EMBL/GenBank/DDBJ databases">
        <authorList>
            <consortium name="Pathogen Informatics"/>
        </authorList>
    </citation>
    <scope>NUCLEOTIDE SEQUENCE [LARGE SCALE GENOMIC DNA]</scope>
    <source>
        <strain evidence="2 3">NCTC13490</strain>
    </source>
</reference>
<organism evidence="2 3">
    <name type="scientific">Chryseobacterium taklimakanense</name>
    <dbReference type="NCBI Taxonomy" id="536441"/>
    <lineage>
        <taxon>Bacteria</taxon>
        <taxon>Pseudomonadati</taxon>
        <taxon>Bacteroidota</taxon>
        <taxon>Flavobacteriia</taxon>
        <taxon>Flavobacteriales</taxon>
        <taxon>Weeksellaceae</taxon>
        <taxon>Chryseobacterium group</taxon>
        <taxon>Chryseobacterium</taxon>
    </lineage>
</organism>
<feature type="transmembrane region" description="Helical" evidence="1">
    <location>
        <begin position="152"/>
        <end position="173"/>
    </location>
</feature>
<feature type="transmembrane region" description="Helical" evidence="1">
    <location>
        <begin position="125"/>
        <end position="146"/>
    </location>
</feature>
<accession>A0A239XUX6</accession>
<dbReference type="PANTHER" id="PTHR40115:SF1">
    <property type="entry name" value="INNER MEMBRANE PROTEIN WITH PEPSY TM HELIX"/>
    <property type="match status" value="1"/>
</dbReference>
<name>A0A239XUX6_9FLAO</name>
<dbReference type="Proteomes" id="UP000215196">
    <property type="component" value="Chromosome 1"/>
</dbReference>
<sequence length="174" mass="20259">MKTNKKTNVTSTMRILHRYLGYFTAGIMAVYAISGVLLIYRDTNFLKSEKKYEVVLQPNLEEKELAKEIKSRNLEFTGSKGDIREFENGTYNIRTGEAKYTKMELPYVLAKFNELHKSTSKHRYASLNTLFGLVLFFFVVSSFWMFNFKSKAFRRGMIYAGIGFIIALIMVFFQ</sequence>
<dbReference type="InterPro" id="IPR032307">
    <property type="entry name" value="PepSY_TM-like_2"/>
</dbReference>
<keyword evidence="3" id="KW-1185">Reference proteome</keyword>
<protein>
    <recommendedName>
        <fullName evidence="4">PepSY domain-containing protein</fullName>
    </recommendedName>
</protein>
<evidence type="ECO:0000313" key="3">
    <source>
        <dbReference type="Proteomes" id="UP000215196"/>
    </source>
</evidence>
<dbReference type="AlphaFoldDB" id="A0A239XUX6"/>
<gene>
    <name evidence="2" type="ORF">SAMEA4412677_02300</name>
</gene>
<feature type="transmembrane region" description="Helical" evidence="1">
    <location>
        <begin position="20"/>
        <end position="40"/>
    </location>
</feature>
<keyword evidence="1" id="KW-0472">Membrane</keyword>
<dbReference type="KEGG" id="ctak:4412677_02300"/>